<dbReference type="InterPro" id="IPR010730">
    <property type="entry name" value="HET"/>
</dbReference>
<evidence type="ECO:0000313" key="2">
    <source>
        <dbReference type="EMBL" id="PMD20744.1"/>
    </source>
</evidence>
<dbReference type="PANTHER" id="PTHR24148">
    <property type="entry name" value="ANKYRIN REPEAT DOMAIN-CONTAINING PROTEIN 39 HOMOLOG-RELATED"/>
    <property type="match status" value="1"/>
</dbReference>
<accession>A0A2J6Q3H0</accession>
<feature type="domain" description="Heterokaryon incompatibility" evidence="1">
    <location>
        <begin position="51"/>
        <end position="182"/>
    </location>
</feature>
<gene>
    <name evidence="2" type="ORF">NA56DRAFT_572997</name>
</gene>
<dbReference type="InterPro" id="IPR052895">
    <property type="entry name" value="HetReg/Transcr_Mod"/>
</dbReference>
<keyword evidence="3" id="KW-1185">Reference proteome</keyword>
<dbReference type="PANTHER" id="PTHR24148:SF78">
    <property type="entry name" value="HETEROKARYON INCOMPATIBILITY DOMAIN-CONTAINING PROTEIN"/>
    <property type="match status" value="1"/>
</dbReference>
<proteinExistence type="predicted"/>
<sequence>MFPYHHSRLSLGPDSIRLLRLKPCKTQSTAKIHCELFDYNLQDPSQRTHLYDALSYVWGNPEVTRPIYIGQLERELPVTTNLYAALLHLRNSSLERIIWIDAICIDQKNDEEKAQQIQLMAKIYSQASRVLVWLGEAADNSDQALKEIRAAGRKAIHSLNNETIRLAIDKLLKRDWFQRIWVRE</sequence>
<dbReference type="STRING" id="1745343.A0A2J6Q3H0"/>
<reference evidence="2 3" key="1">
    <citation type="submission" date="2016-05" db="EMBL/GenBank/DDBJ databases">
        <title>A degradative enzymes factory behind the ericoid mycorrhizal symbiosis.</title>
        <authorList>
            <consortium name="DOE Joint Genome Institute"/>
            <person name="Martino E."/>
            <person name="Morin E."/>
            <person name="Grelet G."/>
            <person name="Kuo A."/>
            <person name="Kohler A."/>
            <person name="Daghino S."/>
            <person name="Barry K."/>
            <person name="Choi C."/>
            <person name="Cichocki N."/>
            <person name="Clum A."/>
            <person name="Copeland A."/>
            <person name="Hainaut M."/>
            <person name="Haridas S."/>
            <person name="Labutti K."/>
            <person name="Lindquist E."/>
            <person name="Lipzen A."/>
            <person name="Khouja H.-R."/>
            <person name="Murat C."/>
            <person name="Ohm R."/>
            <person name="Olson A."/>
            <person name="Spatafora J."/>
            <person name="Veneault-Fourrey C."/>
            <person name="Henrissat B."/>
            <person name="Grigoriev I."/>
            <person name="Martin F."/>
            <person name="Perotto S."/>
        </authorList>
    </citation>
    <scope>NUCLEOTIDE SEQUENCE [LARGE SCALE GENOMIC DNA]</scope>
    <source>
        <strain evidence="2 3">UAMH 7357</strain>
    </source>
</reference>
<dbReference type="EMBL" id="KZ613483">
    <property type="protein sequence ID" value="PMD20744.1"/>
    <property type="molecule type" value="Genomic_DNA"/>
</dbReference>
<dbReference type="OrthoDB" id="194358at2759"/>
<dbReference type="Pfam" id="PF06985">
    <property type="entry name" value="HET"/>
    <property type="match status" value="1"/>
</dbReference>
<name>A0A2J6Q3H0_9HELO</name>
<evidence type="ECO:0000313" key="3">
    <source>
        <dbReference type="Proteomes" id="UP000235672"/>
    </source>
</evidence>
<dbReference type="Proteomes" id="UP000235672">
    <property type="component" value="Unassembled WGS sequence"/>
</dbReference>
<dbReference type="AlphaFoldDB" id="A0A2J6Q3H0"/>
<evidence type="ECO:0000259" key="1">
    <source>
        <dbReference type="Pfam" id="PF06985"/>
    </source>
</evidence>
<protein>
    <submittedName>
        <fullName evidence="2">HET-domain-containing protein</fullName>
    </submittedName>
</protein>
<organism evidence="2 3">
    <name type="scientific">Hyaloscypha hepaticicola</name>
    <dbReference type="NCBI Taxonomy" id="2082293"/>
    <lineage>
        <taxon>Eukaryota</taxon>
        <taxon>Fungi</taxon>
        <taxon>Dikarya</taxon>
        <taxon>Ascomycota</taxon>
        <taxon>Pezizomycotina</taxon>
        <taxon>Leotiomycetes</taxon>
        <taxon>Helotiales</taxon>
        <taxon>Hyaloscyphaceae</taxon>
        <taxon>Hyaloscypha</taxon>
    </lineage>
</organism>